<dbReference type="AlphaFoldDB" id="A0A348WQN9"/>
<dbReference type="Proteomes" id="UP000262878">
    <property type="component" value="Unassembled WGS sequence"/>
</dbReference>
<dbReference type="EMBL" id="DMUP01000211">
    <property type="protein sequence ID" value="HAR56851.1"/>
    <property type="molecule type" value="Genomic_DNA"/>
</dbReference>
<dbReference type="InterPro" id="IPR001387">
    <property type="entry name" value="Cro/C1-type_HTH"/>
</dbReference>
<name>A0A348WQN9_9GAMM</name>
<dbReference type="STRING" id="314276.OS145_04860"/>
<dbReference type="GO" id="GO:0003677">
    <property type="term" value="F:DNA binding"/>
    <property type="evidence" value="ECO:0007669"/>
    <property type="project" value="InterPro"/>
</dbReference>
<organism evidence="4 5">
    <name type="scientific">Idiomarina baltica</name>
    <dbReference type="NCBI Taxonomy" id="190892"/>
    <lineage>
        <taxon>Bacteria</taxon>
        <taxon>Pseudomonadati</taxon>
        <taxon>Pseudomonadota</taxon>
        <taxon>Gammaproteobacteria</taxon>
        <taxon>Alteromonadales</taxon>
        <taxon>Idiomarinaceae</taxon>
        <taxon>Idiomarina</taxon>
    </lineage>
</organism>
<feature type="compositionally biased region" description="Polar residues" evidence="1">
    <location>
        <begin position="242"/>
        <end position="253"/>
    </location>
</feature>
<feature type="compositionally biased region" description="Low complexity" evidence="1">
    <location>
        <begin position="1"/>
        <end position="16"/>
    </location>
</feature>
<sequence>MTADNSSANNNSSADSNNEELMSSQEQSRRPIAGPGHILKEAREAKSMTPREAADRLRLRLQVIELIEADDYDTFSTTTFVKGYLRAYAKLLGVDQSKIDEAYKSLNIQEPESTPMQSFSRRVKHQESDNRLMMITWLVVVVVIALVIWWWQDSDLSFSKLSNDVEQAVTEQTDSAQQEDSTDTPTLRQSNQAQEATSSEQPLLESEVSAADASTSLSINDPAQQDEMSPDTIEQPVAEMPETSSNQQVTSEAMSEVAQESDANEPRETRTAEQNTASEPEPTVSASSDANSVSGGDEDEADNTALAADLVMEFSEECWVKVEDADGEVQAIGTKAQGYRMPVPGKAPFSATICKPAAVTITYAGNALDLSNYRQDRVARLTIPSSN</sequence>
<accession>A0A348WQN9</accession>
<dbReference type="PANTHER" id="PTHR34475:SF1">
    <property type="entry name" value="CYTOSKELETON PROTEIN RODZ"/>
    <property type="match status" value="1"/>
</dbReference>
<feature type="region of interest" description="Disordered" evidence="1">
    <location>
        <begin position="1"/>
        <end position="34"/>
    </location>
</feature>
<evidence type="ECO:0000313" key="4">
    <source>
        <dbReference type="EMBL" id="HAR56851.1"/>
    </source>
</evidence>
<protein>
    <submittedName>
        <fullName evidence="4">DUF4115 domain-containing protein</fullName>
    </submittedName>
</protein>
<keyword evidence="2" id="KW-1133">Transmembrane helix</keyword>
<dbReference type="Pfam" id="PF13413">
    <property type="entry name" value="HTH_25"/>
    <property type="match status" value="1"/>
</dbReference>
<evidence type="ECO:0000259" key="3">
    <source>
        <dbReference type="Pfam" id="PF13464"/>
    </source>
</evidence>
<reference evidence="4 5" key="1">
    <citation type="journal article" date="2018" name="Nat. Biotechnol.">
        <title>A standardized bacterial taxonomy based on genome phylogeny substantially revises the tree of life.</title>
        <authorList>
            <person name="Parks D.H."/>
            <person name="Chuvochina M."/>
            <person name="Waite D.W."/>
            <person name="Rinke C."/>
            <person name="Skarshewski A."/>
            <person name="Chaumeil P.A."/>
            <person name="Hugenholtz P."/>
        </authorList>
    </citation>
    <scope>NUCLEOTIDE SEQUENCE [LARGE SCALE GENOMIC DNA]</scope>
    <source>
        <strain evidence="4">UBA9360</strain>
    </source>
</reference>
<comment type="caution">
    <text evidence="4">The sequence shown here is derived from an EMBL/GenBank/DDBJ whole genome shotgun (WGS) entry which is preliminary data.</text>
</comment>
<feature type="compositionally biased region" description="Polar residues" evidence="1">
    <location>
        <begin position="272"/>
        <end position="294"/>
    </location>
</feature>
<dbReference type="CDD" id="cd00093">
    <property type="entry name" value="HTH_XRE"/>
    <property type="match status" value="1"/>
</dbReference>
<keyword evidence="2" id="KW-0472">Membrane</keyword>
<feature type="compositionally biased region" description="Polar residues" evidence="1">
    <location>
        <begin position="169"/>
        <end position="201"/>
    </location>
</feature>
<evidence type="ECO:0000313" key="5">
    <source>
        <dbReference type="Proteomes" id="UP000262878"/>
    </source>
</evidence>
<keyword evidence="2" id="KW-0812">Transmembrane</keyword>
<gene>
    <name evidence="4" type="ORF">DCR58_08725</name>
</gene>
<dbReference type="Pfam" id="PF13464">
    <property type="entry name" value="RodZ_C"/>
    <property type="match status" value="1"/>
</dbReference>
<evidence type="ECO:0000256" key="1">
    <source>
        <dbReference type="SAM" id="MobiDB-lite"/>
    </source>
</evidence>
<feature type="transmembrane region" description="Helical" evidence="2">
    <location>
        <begin position="132"/>
        <end position="151"/>
    </location>
</feature>
<evidence type="ECO:0000256" key="2">
    <source>
        <dbReference type="SAM" id="Phobius"/>
    </source>
</evidence>
<feature type="compositionally biased region" description="Polar residues" evidence="1">
    <location>
        <begin position="212"/>
        <end position="227"/>
    </location>
</feature>
<dbReference type="Gene3D" id="1.10.260.40">
    <property type="entry name" value="lambda repressor-like DNA-binding domains"/>
    <property type="match status" value="1"/>
</dbReference>
<feature type="domain" description="Cytoskeleton protein RodZ-like C-terminal" evidence="3">
    <location>
        <begin position="311"/>
        <end position="382"/>
    </location>
</feature>
<dbReference type="InterPro" id="IPR025194">
    <property type="entry name" value="RodZ-like_C"/>
</dbReference>
<proteinExistence type="predicted"/>
<dbReference type="PANTHER" id="PTHR34475">
    <property type="match status" value="1"/>
</dbReference>
<dbReference type="InterPro" id="IPR050400">
    <property type="entry name" value="Bact_Cytoskel_RodZ"/>
</dbReference>
<feature type="region of interest" description="Disordered" evidence="1">
    <location>
        <begin position="169"/>
        <end position="300"/>
    </location>
</feature>
<dbReference type="InterPro" id="IPR010982">
    <property type="entry name" value="Lambda_DNA-bd_dom_sf"/>
</dbReference>